<dbReference type="Proteomes" id="UP000824083">
    <property type="component" value="Unassembled WGS sequence"/>
</dbReference>
<reference evidence="14" key="2">
    <citation type="journal article" date="2021" name="PeerJ">
        <title>Extensive microbial diversity within the chicken gut microbiome revealed by metagenomics and culture.</title>
        <authorList>
            <person name="Gilroy R."/>
            <person name="Ravi A."/>
            <person name="Getino M."/>
            <person name="Pursley I."/>
            <person name="Horton D.L."/>
            <person name="Alikhan N.F."/>
            <person name="Baker D."/>
            <person name="Gharbi K."/>
            <person name="Hall N."/>
            <person name="Watson M."/>
            <person name="Adriaenssens E.M."/>
            <person name="Foster-Nyarko E."/>
            <person name="Jarju S."/>
            <person name="Secka A."/>
            <person name="Antonio M."/>
            <person name="Oren A."/>
            <person name="Chaudhuri R.R."/>
            <person name="La Ragione R."/>
            <person name="Hildebrand F."/>
            <person name="Pallen M.J."/>
        </authorList>
    </citation>
    <scope>NUCLEOTIDE SEQUENCE</scope>
    <source>
        <strain evidence="14">7463</strain>
    </source>
</reference>
<dbReference type="PIRSF" id="PIRSF003097">
    <property type="entry name" value="FtsX"/>
    <property type="match status" value="1"/>
</dbReference>
<dbReference type="PANTHER" id="PTHR47755:SF1">
    <property type="entry name" value="CELL DIVISION PROTEIN FTSX"/>
    <property type="match status" value="1"/>
</dbReference>
<dbReference type="GO" id="GO:0005886">
    <property type="term" value="C:plasma membrane"/>
    <property type="evidence" value="ECO:0007669"/>
    <property type="project" value="UniProtKB-SubCell"/>
</dbReference>
<evidence type="ECO:0000256" key="1">
    <source>
        <dbReference type="ARBA" id="ARBA00004651"/>
    </source>
</evidence>
<dbReference type="Pfam" id="PF18075">
    <property type="entry name" value="FtsX_ECD"/>
    <property type="match status" value="1"/>
</dbReference>
<evidence type="ECO:0000256" key="6">
    <source>
        <dbReference type="ARBA" id="ARBA00022692"/>
    </source>
</evidence>
<evidence type="ECO:0000313" key="15">
    <source>
        <dbReference type="Proteomes" id="UP000824083"/>
    </source>
</evidence>
<evidence type="ECO:0000256" key="10">
    <source>
        <dbReference type="PIRNR" id="PIRNR003097"/>
    </source>
</evidence>
<proteinExistence type="inferred from homology"/>
<comment type="similarity">
    <text evidence="2 10">Belongs to the ABC-4 integral membrane protein family. FtsX subfamily.</text>
</comment>
<feature type="transmembrane region" description="Helical" evidence="11">
    <location>
        <begin position="268"/>
        <end position="291"/>
    </location>
</feature>
<feature type="transmembrane region" description="Helical" evidence="11">
    <location>
        <begin position="227"/>
        <end position="248"/>
    </location>
</feature>
<evidence type="ECO:0000259" key="13">
    <source>
        <dbReference type="Pfam" id="PF18075"/>
    </source>
</evidence>
<comment type="caution">
    <text evidence="14">The sequence shown here is derived from an EMBL/GenBank/DDBJ whole genome shotgun (WGS) entry which is preliminary data.</text>
</comment>
<dbReference type="Pfam" id="PF02687">
    <property type="entry name" value="FtsX"/>
    <property type="match status" value="1"/>
</dbReference>
<evidence type="ECO:0000259" key="12">
    <source>
        <dbReference type="Pfam" id="PF02687"/>
    </source>
</evidence>
<sequence>MSFTSSRLWALQQVYRGIRNAKGLFFLALMLASLSLTIPVFVASVLYSLSEPIRAIPVAPEITVFTYQNLNKAQMDNLRERIGRHEHVMKISVIPKDEAFRSLNENLGIKQSNQDKAANPLPDLIIVTLDAHMPAADIERTAKNIEKLKGVSLVAYDSTWLTKLDAISHAISNLGWIFVVITLSLIICVIAASVRLAADTQKTELNMLYLFGATPSFSIRPYAWRGFLTMGIASIIAIALSSFATSYLNEALLAVGEQYGTTIVISSLPWQFNAGFIIFCALLGGLIASIITQRAIAKIERFN</sequence>
<evidence type="ECO:0000256" key="11">
    <source>
        <dbReference type="SAM" id="Phobius"/>
    </source>
</evidence>
<evidence type="ECO:0000256" key="5">
    <source>
        <dbReference type="ARBA" id="ARBA00022618"/>
    </source>
</evidence>
<feature type="transmembrane region" description="Helical" evidence="11">
    <location>
        <begin position="24"/>
        <end position="47"/>
    </location>
</feature>
<gene>
    <name evidence="14" type="ORF">IAC56_03705</name>
</gene>
<evidence type="ECO:0000256" key="9">
    <source>
        <dbReference type="ARBA" id="ARBA00023306"/>
    </source>
</evidence>
<keyword evidence="8 10" id="KW-0472">Membrane</keyword>
<keyword evidence="5 10" id="KW-0132">Cell division</keyword>
<feature type="transmembrane region" description="Helical" evidence="11">
    <location>
        <begin position="174"/>
        <end position="198"/>
    </location>
</feature>
<dbReference type="InterPro" id="IPR004513">
    <property type="entry name" value="FtsX"/>
</dbReference>
<dbReference type="InterPro" id="IPR003838">
    <property type="entry name" value="ABC3_permease_C"/>
</dbReference>
<reference evidence="14" key="1">
    <citation type="submission" date="2020-10" db="EMBL/GenBank/DDBJ databases">
        <authorList>
            <person name="Gilroy R."/>
        </authorList>
    </citation>
    <scope>NUCLEOTIDE SEQUENCE</scope>
    <source>
        <strain evidence="14">7463</strain>
    </source>
</reference>
<evidence type="ECO:0000256" key="3">
    <source>
        <dbReference type="ARBA" id="ARBA00021907"/>
    </source>
</evidence>
<feature type="domain" description="FtsX extracellular" evidence="13">
    <location>
        <begin position="61"/>
        <end position="154"/>
    </location>
</feature>
<evidence type="ECO:0000256" key="7">
    <source>
        <dbReference type="ARBA" id="ARBA00022989"/>
    </source>
</evidence>
<keyword evidence="6 11" id="KW-0812">Transmembrane</keyword>
<dbReference type="AlphaFoldDB" id="A0A9D1LG24"/>
<evidence type="ECO:0000256" key="4">
    <source>
        <dbReference type="ARBA" id="ARBA00022475"/>
    </source>
</evidence>
<feature type="domain" description="ABC3 transporter permease C-terminal" evidence="12">
    <location>
        <begin position="176"/>
        <end position="290"/>
    </location>
</feature>
<dbReference type="Gene3D" id="3.30.70.3040">
    <property type="match status" value="1"/>
</dbReference>
<accession>A0A9D1LG24</accession>
<evidence type="ECO:0000256" key="2">
    <source>
        <dbReference type="ARBA" id="ARBA00007379"/>
    </source>
</evidence>
<comment type="subcellular location">
    <subcellularLocation>
        <location evidence="10">Cell inner membrane</location>
    </subcellularLocation>
    <subcellularLocation>
        <location evidence="1">Cell membrane</location>
        <topology evidence="1">Multi-pass membrane protein</topology>
    </subcellularLocation>
</comment>
<evidence type="ECO:0000313" key="14">
    <source>
        <dbReference type="EMBL" id="HIU37362.1"/>
    </source>
</evidence>
<keyword evidence="9 10" id="KW-0131">Cell cycle</keyword>
<comment type="function">
    <text evidence="10">Part of the ABC transporter FtsEX involved in cellular division.</text>
</comment>
<dbReference type="InterPro" id="IPR040690">
    <property type="entry name" value="FtsX_ECD"/>
</dbReference>
<dbReference type="EMBL" id="DVMY01000063">
    <property type="protein sequence ID" value="HIU37362.1"/>
    <property type="molecule type" value="Genomic_DNA"/>
</dbReference>
<evidence type="ECO:0000256" key="8">
    <source>
        <dbReference type="ARBA" id="ARBA00023136"/>
    </source>
</evidence>
<keyword evidence="10" id="KW-0997">Cell inner membrane</keyword>
<organism evidence="14 15">
    <name type="scientific">Candidatus Aphodousia faecigallinarum</name>
    <dbReference type="NCBI Taxonomy" id="2840677"/>
    <lineage>
        <taxon>Bacteria</taxon>
        <taxon>Pseudomonadati</taxon>
        <taxon>Pseudomonadota</taxon>
        <taxon>Betaproteobacteria</taxon>
        <taxon>Burkholderiales</taxon>
        <taxon>Sutterellaceae</taxon>
        <taxon>Sutterellaceae incertae sedis</taxon>
        <taxon>Candidatus Aphodousia</taxon>
    </lineage>
</organism>
<dbReference type="PANTHER" id="PTHR47755">
    <property type="entry name" value="CELL DIVISION PROTEIN FTSX"/>
    <property type="match status" value="1"/>
</dbReference>
<dbReference type="GO" id="GO:0051301">
    <property type="term" value="P:cell division"/>
    <property type="evidence" value="ECO:0007669"/>
    <property type="project" value="UniProtKB-KW"/>
</dbReference>
<keyword evidence="7 11" id="KW-1133">Transmembrane helix</keyword>
<protein>
    <recommendedName>
        <fullName evidence="3 10">Cell division protein FtsX</fullName>
    </recommendedName>
</protein>
<name>A0A9D1LG24_9BURK</name>
<keyword evidence="4 10" id="KW-1003">Cell membrane</keyword>